<dbReference type="EMBL" id="BARS01015426">
    <property type="protein sequence ID" value="GAF90320.1"/>
    <property type="molecule type" value="Genomic_DNA"/>
</dbReference>
<keyword evidence="1" id="KW-0472">Membrane</keyword>
<keyword evidence="1" id="KW-0812">Transmembrane</keyword>
<organism evidence="2">
    <name type="scientific">marine sediment metagenome</name>
    <dbReference type="NCBI Taxonomy" id="412755"/>
    <lineage>
        <taxon>unclassified sequences</taxon>
        <taxon>metagenomes</taxon>
        <taxon>ecological metagenomes</taxon>
    </lineage>
</organism>
<protein>
    <submittedName>
        <fullName evidence="2">Uncharacterized protein</fullName>
    </submittedName>
</protein>
<reference evidence="2" key="1">
    <citation type="journal article" date="2014" name="Front. Microbiol.">
        <title>High frequency of phylogenetically diverse reductive dehalogenase-homologous genes in deep subseafloor sedimentary metagenomes.</title>
        <authorList>
            <person name="Kawai M."/>
            <person name="Futagami T."/>
            <person name="Toyoda A."/>
            <person name="Takaki Y."/>
            <person name="Nishi S."/>
            <person name="Hori S."/>
            <person name="Arai W."/>
            <person name="Tsubouchi T."/>
            <person name="Morono Y."/>
            <person name="Uchiyama I."/>
            <person name="Ito T."/>
            <person name="Fujiyama A."/>
            <person name="Inagaki F."/>
            <person name="Takami H."/>
        </authorList>
    </citation>
    <scope>NUCLEOTIDE SEQUENCE</scope>
    <source>
        <strain evidence="2">Expedition CK06-06</strain>
    </source>
</reference>
<name>X0UP89_9ZZZZ</name>
<gene>
    <name evidence="2" type="ORF">S01H1_25525</name>
</gene>
<accession>X0UP89</accession>
<comment type="caution">
    <text evidence="2">The sequence shown here is derived from an EMBL/GenBank/DDBJ whole genome shotgun (WGS) entry which is preliminary data.</text>
</comment>
<dbReference type="AlphaFoldDB" id="X0UP89"/>
<keyword evidence="1" id="KW-1133">Transmembrane helix</keyword>
<dbReference type="Gene3D" id="3.90.1480.10">
    <property type="entry name" value="Alpha-2,3-sialyltransferase"/>
    <property type="match status" value="1"/>
</dbReference>
<feature type="non-terminal residue" evidence="2">
    <location>
        <position position="1"/>
    </location>
</feature>
<sequence>PDKTEFWGCNNVYKARDVDRLFIMHDIYVIQSNRDEDLIKNVNKKDFPVYTLGKYDEIKNNIQYPMKKVVKEFNAAFFINTVTFMLALAIMQKPKKIELYGVDMYFGTGTGYMRNDKGCIEFWLGVATGREIKIGIAKGSTLMRRRVTSNFYGMKRVERGQGAPGILLVPEYIWERPKCALKYKIVKSFIDL</sequence>
<evidence type="ECO:0000256" key="1">
    <source>
        <dbReference type="SAM" id="Phobius"/>
    </source>
</evidence>
<evidence type="ECO:0000313" key="2">
    <source>
        <dbReference type="EMBL" id="GAF90320.1"/>
    </source>
</evidence>
<proteinExistence type="predicted"/>
<feature type="transmembrane region" description="Helical" evidence="1">
    <location>
        <begin position="73"/>
        <end position="91"/>
    </location>
</feature>